<dbReference type="InterPro" id="IPR029058">
    <property type="entry name" value="AB_hydrolase_fold"/>
</dbReference>
<dbReference type="eggNOG" id="COG2272">
    <property type="taxonomic scope" value="Bacteria"/>
</dbReference>
<evidence type="ECO:0000313" key="2">
    <source>
        <dbReference type="EMBL" id="ACQ82277.1"/>
    </source>
</evidence>
<dbReference type="OrthoDB" id="3199405at2"/>
<organism evidence="2 3">
    <name type="scientific">Beutenbergia cavernae (strain ATCC BAA-8 / DSM 12333 / CCUG 43141 / JCM 11478 / NBRC 16432 / NCIMB 13614 / HKI 0122)</name>
    <dbReference type="NCBI Taxonomy" id="471853"/>
    <lineage>
        <taxon>Bacteria</taxon>
        <taxon>Bacillati</taxon>
        <taxon>Actinomycetota</taxon>
        <taxon>Actinomycetes</taxon>
        <taxon>Micrococcales</taxon>
        <taxon>Beutenbergiaceae</taxon>
        <taxon>Beutenbergia</taxon>
    </lineage>
</organism>
<dbReference type="ESTHER" id="beuc1-c5c5d7">
    <property type="family name" value="Carb_B_Bacteria"/>
</dbReference>
<dbReference type="Pfam" id="PF00135">
    <property type="entry name" value="COesterase"/>
    <property type="match status" value="2"/>
</dbReference>
<dbReference type="Proteomes" id="UP000007962">
    <property type="component" value="Chromosome"/>
</dbReference>
<keyword evidence="3" id="KW-1185">Reference proteome</keyword>
<sequence length="537" mass="57461">MTDVTAVTGALARHPEARPVARTESGEVAGVVRATRFGPAISWRAIPYAAPPTGQLRFAAPRPPLAWDGVRPATVRGPQAPQPNPLLPPQLAPIFGSRGANHEDCLTLDVHVPAAAGPHAPGAAPSVAADLDGPHPVLVWIHGGGFETGTAGDFDGALLAARGRIVVVAINYRLGMLGFGNMLDVVGERDGIGAPHERVATNVGLRDQIRALEWVRDNIGGMGGDPDRVTIAGESAGACSVSLLMQITAARGLFHQAIAQSGSANMATDRDDAARLAREFCAQVGASREDPSSLWTAPIAEVLRAELVVSQARPSAITCRPWLDGDLLPDDYAGLARAGDEPSAVAFLSGHNREEHTFFRRFARGQFPTTRAAIAVALDDAVGPVRAAELLALYPDDDAGLTALGTDLAFTMPGIQHSDRQARSANVWRYRLDYRSPAFGLGAFHGLDVLLLWPQRSLTRLLVLGRDPSGPELADRMQRHWAHFVAHGTPDPDLAPDWTAYDPRNRTTMLFGADDVVASDPERGRREVWGEQEFFIY</sequence>
<reference evidence="2 3" key="1">
    <citation type="journal article" date="2009" name="Stand. Genomic Sci.">
        <title>Complete genome sequence of Beutenbergia cavernae type strain (HKI 0122).</title>
        <authorList>
            <person name="Land M."/>
            <person name="Pukall R."/>
            <person name="Abt B."/>
            <person name="Goker M."/>
            <person name="Rohde M."/>
            <person name="Glavina Del Rio T."/>
            <person name="Tice H."/>
            <person name="Copeland A."/>
            <person name="Cheng J.F."/>
            <person name="Lucas S."/>
            <person name="Chen F."/>
            <person name="Nolan M."/>
            <person name="Bruce D."/>
            <person name="Goodwin L."/>
            <person name="Pitluck S."/>
            <person name="Ivanova N."/>
            <person name="Mavromatis K."/>
            <person name="Ovchinnikova G."/>
            <person name="Pati A."/>
            <person name="Chen A."/>
            <person name="Palaniappan K."/>
            <person name="Hauser L."/>
            <person name="Chang Y.J."/>
            <person name="Jefferies C.C."/>
            <person name="Saunders E."/>
            <person name="Brettin T."/>
            <person name="Detter J.C."/>
            <person name="Han C."/>
            <person name="Chain P."/>
            <person name="Bristow J."/>
            <person name="Eisen J.A."/>
            <person name="Markowitz V."/>
            <person name="Hugenholtz P."/>
            <person name="Kyrpides N.C."/>
            <person name="Klenk H.P."/>
            <person name="Lapidus A."/>
        </authorList>
    </citation>
    <scope>NUCLEOTIDE SEQUENCE [LARGE SCALE GENOMIC DNA]</scope>
    <source>
        <strain evidence="3">ATCC BAA-8 / DSM 12333 / NBRC 16432</strain>
    </source>
</reference>
<feature type="domain" description="Carboxylesterase type B" evidence="1">
    <location>
        <begin position="19"/>
        <end position="365"/>
    </location>
</feature>
<protein>
    <submittedName>
        <fullName evidence="2">Carboxylesterase type B</fullName>
    </submittedName>
</protein>
<dbReference type="InterPro" id="IPR050309">
    <property type="entry name" value="Type-B_Carboxylest/Lipase"/>
</dbReference>
<feature type="domain" description="Carboxylesterase type B" evidence="1">
    <location>
        <begin position="400"/>
        <end position="521"/>
    </location>
</feature>
<dbReference type="KEGG" id="bcv:Bcav_4036"/>
<proteinExistence type="predicted"/>
<dbReference type="EMBL" id="CP001618">
    <property type="protein sequence ID" value="ACQ82277.1"/>
    <property type="molecule type" value="Genomic_DNA"/>
</dbReference>
<name>C5C5D7_BEUC1</name>
<dbReference type="SUPFAM" id="SSF53474">
    <property type="entry name" value="alpha/beta-Hydrolases"/>
    <property type="match status" value="1"/>
</dbReference>
<evidence type="ECO:0000259" key="1">
    <source>
        <dbReference type="Pfam" id="PF00135"/>
    </source>
</evidence>
<dbReference type="Gene3D" id="3.40.50.1820">
    <property type="entry name" value="alpha/beta hydrolase"/>
    <property type="match status" value="1"/>
</dbReference>
<gene>
    <name evidence="2" type="ordered locus">Bcav_4036</name>
</gene>
<evidence type="ECO:0000313" key="3">
    <source>
        <dbReference type="Proteomes" id="UP000007962"/>
    </source>
</evidence>
<dbReference type="STRING" id="471853.Bcav_4036"/>
<accession>C5C5D7</accession>
<dbReference type="AlphaFoldDB" id="C5C5D7"/>
<dbReference type="HOGENOM" id="CLU_006586_16_4_11"/>
<dbReference type="PANTHER" id="PTHR11559">
    <property type="entry name" value="CARBOXYLESTERASE"/>
    <property type="match status" value="1"/>
</dbReference>
<dbReference type="InterPro" id="IPR002018">
    <property type="entry name" value="CarbesteraseB"/>
</dbReference>